<dbReference type="CDD" id="cd00018">
    <property type="entry name" value="AP2"/>
    <property type="match status" value="1"/>
</dbReference>
<dbReference type="SMART" id="SM00380">
    <property type="entry name" value="AP2"/>
    <property type="match status" value="1"/>
</dbReference>
<name>A0AAD6M9N8_9ROSI</name>
<feature type="region of interest" description="Disordered" evidence="7">
    <location>
        <begin position="129"/>
        <end position="152"/>
    </location>
</feature>
<keyword evidence="5" id="KW-0804">Transcription</keyword>
<comment type="subcellular location">
    <subcellularLocation>
        <location evidence="1">Nucleus</location>
    </subcellularLocation>
</comment>
<accession>A0AAD6M9N8</accession>
<dbReference type="GO" id="GO:0003677">
    <property type="term" value="F:DNA binding"/>
    <property type="evidence" value="ECO:0007669"/>
    <property type="project" value="UniProtKB-KW"/>
</dbReference>
<dbReference type="Pfam" id="PF00847">
    <property type="entry name" value="AP2"/>
    <property type="match status" value="1"/>
</dbReference>
<dbReference type="PRINTS" id="PR00367">
    <property type="entry name" value="ETHRSPELEMNT"/>
</dbReference>
<dbReference type="Gene3D" id="3.30.730.10">
    <property type="entry name" value="AP2/ERF domain"/>
    <property type="match status" value="1"/>
</dbReference>
<protein>
    <recommendedName>
        <fullName evidence="8">AP2/ERF domain-containing protein</fullName>
    </recommendedName>
</protein>
<dbReference type="PROSITE" id="PS51032">
    <property type="entry name" value="AP2_ERF"/>
    <property type="match status" value="1"/>
</dbReference>
<evidence type="ECO:0000313" key="9">
    <source>
        <dbReference type="EMBL" id="KAJ6981252.1"/>
    </source>
</evidence>
<evidence type="ECO:0000313" key="10">
    <source>
        <dbReference type="Proteomes" id="UP001164929"/>
    </source>
</evidence>
<dbReference type="EMBL" id="JAQIZT010000010">
    <property type="protein sequence ID" value="KAJ6981252.1"/>
    <property type="molecule type" value="Genomic_DNA"/>
</dbReference>
<evidence type="ECO:0000256" key="6">
    <source>
        <dbReference type="ARBA" id="ARBA00023242"/>
    </source>
</evidence>
<dbReference type="InterPro" id="IPR036955">
    <property type="entry name" value="AP2/ERF_dom_sf"/>
</dbReference>
<evidence type="ECO:0000256" key="2">
    <source>
        <dbReference type="ARBA" id="ARBA00022745"/>
    </source>
</evidence>
<keyword evidence="6" id="KW-0539">Nucleus</keyword>
<evidence type="ECO:0000256" key="7">
    <source>
        <dbReference type="SAM" id="MobiDB-lite"/>
    </source>
</evidence>
<feature type="region of interest" description="Disordered" evidence="7">
    <location>
        <begin position="1"/>
        <end position="56"/>
    </location>
</feature>
<organism evidence="9 10">
    <name type="scientific">Populus alba x Populus x berolinensis</name>
    <dbReference type="NCBI Taxonomy" id="444605"/>
    <lineage>
        <taxon>Eukaryota</taxon>
        <taxon>Viridiplantae</taxon>
        <taxon>Streptophyta</taxon>
        <taxon>Embryophyta</taxon>
        <taxon>Tracheophyta</taxon>
        <taxon>Spermatophyta</taxon>
        <taxon>Magnoliopsida</taxon>
        <taxon>eudicotyledons</taxon>
        <taxon>Gunneridae</taxon>
        <taxon>Pentapetalae</taxon>
        <taxon>rosids</taxon>
        <taxon>fabids</taxon>
        <taxon>Malpighiales</taxon>
        <taxon>Salicaceae</taxon>
        <taxon>Saliceae</taxon>
        <taxon>Populus</taxon>
    </lineage>
</organism>
<dbReference type="FunFam" id="3.30.730.10:FF:000001">
    <property type="entry name" value="Ethylene-responsive transcription factor 2"/>
    <property type="match status" value="1"/>
</dbReference>
<proteinExistence type="predicted"/>
<evidence type="ECO:0000259" key="8">
    <source>
        <dbReference type="PROSITE" id="PS51032"/>
    </source>
</evidence>
<feature type="domain" description="AP2/ERF" evidence="8">
    <location>
        <begin position="54"/>
        <end position="111"/>
    </location>
</feature>
<evidence type="ECO:0000256" key="1">
    <source>
        <dbReference type="ARBA" id="ARBA00004123"/>
    </source>
</evidence>
<dbReference type="PANTHER" id="PTHR31677">
    <property type="entry name" value="AP2 DOMAIN CLASS TRANSCRIPTION FACTOR"/>
    <property type="match status" value="1"/>
</dbReference>
<evidence type="ECO:0000256" key="5">
    <source>
        <dbReference type="ARBA" id="ARBA00023163"/>
    </source>
</evidence>
<reference evidence="9" key="1">
    <citation type="journal article" date="2023" name="Mol. Ecol. Resour.">
        <title>Chromosome-level genome assembly of a triploid poplar Populus alba 'Berolinensis'.</title>
        <authorList>
            <person name="Chen S."/>
            <person name="Yu Y."/>
            <person name="Wang X."/>
            <person name="Wang S."/>
            <person name="Zhang T."/>
            <person name="Zhou Y."/>
            <person name="He R."/>
            <person name="Meng N."/>
            <person name="Wang Y."/>
            <person name="Liu W."/>
            <person name="Liu Z."/>
            <person name="Liu J."/>
            <person name="Guo Q."/>
            <person name="Huang H."/>
            <person name="Sederoff R.R."/>
            <person name="Wang G."/>
            <person name="Qu G."/>
            <person name="Chen S."/>
        </authorList>
    </citation>
    <scope>NUCLEOTIDE SEQUENCE</scope>
    <source>
        <strain evidence="9">SC-2020</strain>
    </source>
</reference>
<comment type="caution">
    <text evidence="9">The sequence shown here is derived from an EMBL/GenBank/DDBJ whole genome shotgun (WGS) entry which is preliminary data.</text>
</comment>
<dbReference type="GO" id="GO:0009873">
    <property type="term" value="P:ethylene-activated signaling pathway"/>
    <property type="evidence" value="ECO:0007669"/>
    <property type="project" value="UniProtKB-KW"/>
</dbReference>
<dbReference type="AlphaFoldDB" id="A0AAD6M9N8"/>
<keyword evidence="2" id="KW-0936">Ethylene signaling pathway</keyword>
<evidence type="ECO:0000256" key="3">
    <source>
        <dbReference type="ARBA" id="ARBA00023015"/>
    </source>
</evidence>
<dbReference type="SUPFAM" id="SSF54171">
    <property type="entry name" value="DNA-binding domain"/>
    <property type="match status" value="1"/>
</dbReference>
<dbReference type="InterPro" id="IPR001471">
    <property type="entry name" value="AP2/ERF_dom"/>
</dbReference>
<sequence>MEEALRRLNGVPSHVPESNSYEPIIADLQKKSAPTTTTNKRSLKEGGGNSGNMRYRGVRRRPWGRYAAEIRDPQSKERRWLGTFDTAEEAACAYDYAARVMRGIKARTNFVYPETYSATTDSHNLLPPYTFSKSSHHQPSRQYNTVPSSSWSSLGHSHVGDFSAGGSAPQRSTSGSSANTSTLNMLFLRDFVNSSSGSSSQNHSQPLYDHFPCINGSSYSAPSTFAGGSLANPSSNTSSTSPYDFSGTLADSTVTSLPHMEFNQNYTPGVLNSPNSKAEELEFFQQEPSGSGLLQEIIQGFLPKHSTEKIDFSKSYGESMVAPSAEMISGGQSLDGLRRSTKYFVKNEHHGAYLDHGGLKSSGQPEGCYRTGVGCNDQVSYDNEMLLNLPVGQDSFLEDIFQYPDLMSAFAAREISKQTLNGGAENHSAVLPGIINWLLRTWEKDKKIGGTFHFPMVVSVPVRVFFFQFQVFTVIIYEQ</sequence>
<keyword evidence="3" id="KW-0805">Transcription regulation</keyword>
<dbReference type="PANTHER" id="PTHR31677:SF245">
    <property type="entry name" value="ETHYLENE-RESPONSIVE TRANSCRIPTION FACTOR ESR1"/>
    <property type="match status" value="1"/>
</dbReference>
<keyword evidence="4" id="KW-0238">DNA-binding</keyword>
<dbReference type="InterPro" id="IPR016177">
    <property type="entry name" value="DNA-bd_dom_sf"/>
</dbReference>
<gene>
    <name evidence="9" type="ORF">NC653_024607</name>
</gene>
<dbReference type="GO" id="GO:0005634">
    <property type="term" value="C:nucleus"/>
    <property type="evidence" value="ECO:0007669"/>
    <property type="project" value="UniProtKB-SubCell"/>
</dbReference>
<keyword evidence="10" id="KW-1185">Reference proteome</keyword>
<dbReference type="Proteomes" id="UP001164929">
    <property type="component" value="Chromosome 10"/>
</dbReference>
<evidence type="ECO:0000256" key="4">
    <source>
        <dbReference type="ARBA" id="ARBA00023125"/>
    </source>
</evidence>
<dbReference type="GO" id="GO:0003700">
    <property type="term" value="F:DNA-binding transcription factor activity"/>
    <property type="evidence" value="ECO:0007669"/>
    <property type="project" value="InterPro"/>
</dbReference>